<feature type="compositionally biased region" description="Basic and acidic residues" evidence="1">
    <location>
        <begin position="1164"/>
        <end position="1179"/>
    </location>
</feature>
<evidence type="ECO:0000313" key="2">
    <source>
        <dbReference type="EMBL" id="KAF2020233.1"/>
    </source>
</evidence>
<feature type="compositionally biased region" description="Low complexity" evidence="1">
    <location>
        <begin position="426"/>
        <end position="438"/>
    </location>
</feature>
<gene>
    <name evidence="2" type="ORF">BU24DRAFT_477393</name>
</gene>
<feature type="region of interest" description="Disordered" evidence="1">
    <location>
        <begin position="225"/>
        <end position="544"/>
    </location>
</feature>
<feature type="compositionally biased region" description="Basic and acidic residues" evidence="1">
    <location>
        <begin position="1008"/>
        <end position="1017"/>
    </location>
</feature>
<keyword evidence="3" id="KW-1185">Reference proteome</keyword>
<feature type="region of interest" description="Disordered" evidence="1">
    <location>
        <begin position="564"/>
        <end position="600"/>
    </location>
</feature>
<protein>
    <submittedName>
        <fullName evidence="2">Uncharacterized protein</fullName>
    </submittedName>
</protein>
<reference evidence="2" key="1">
    <citation type="journal article" date="2020" name="Stud. Mycol.">
        <title>101 Dothideomycetes genomes: a test case for predicting lifestyles and emergence of pathogens.</title>
        <authorList>
            <person name="Haridas S."/>
            <person name="Albert R."/>
            <person name="Binder M."/>
            <person name="Bloem J."/>
            <person name="Labutti K."/>
            <person name="Salamov A."/>
            <person name="Andreopoulos B."/>
            <person name="Baker S."/>
            <person name="Barry K."/>
            <person name="Bills G."/>
            <person name="Bluhm B."/>
            <person name="Cannon C."/>
            <person name="Castanera R."/>
            <person name="Culley D."/>
            <person name="Daum C."/>
            <person name="Ezra D."/>
            <person name="Gonzalez J."/>
            <person name="Henrissat B."/>
            <person name="Kuo A."/>
            <person name="Liang C."/>
            <person name="Lipzen A."/>
            <person name="Lutzoni F."/>
            <person name="Magnuson J."/>
            <person name="Mondo S."/>
            <person name="Nolan M."/>
            <person name="Ohm R."/>
            <person name="Pangilinan J."/>
            <person name="Park H.-J."/>
            <person name="Ramirez L."/>
            <person name="Alfaro M."/>
            <person name="Sun H."/>
            <person name="Tritt A."/>
            <person name="Yoshinaga Y."/>
            <person name="Zwiers L.-H."/>
            <person name="Turgeon B."/>
            <person name="Goodwin S."/>
            <person name="Spatafora J."/>
            <person name="Crous P."/>
            <person name="Grigoriev I."/>
        </authorList>
    </citation>
    <scope>NUCLEOTIDE SEQUENCE</scope>
    <source>
        <strain evidence="2">CBS 175.79</strain>
    </source>
</reference>
<dbReference type="EMBL" id="ML978067">
    <property type="protein sequence ID" value="KAF2020233.1"/>
    <property type="molecule type" value="Genomic_DNA"/>
</dbReference>
<dbReference type="Proteomes" id="UP000799778">
    <property type="component" value="Unassembled WGS sequence"/>
</dbReference>
<feature type="compositionally biased region" description="Basic and acidic residues" evidence="1">
    <location>
        <begin position="960"/>
        <end position="984"/>
    </location>
</feature>
<name>A0A6A5Y4U6_9PLEO</name>
<feature type="compositionally biased region" description="Polar residues" evidence="1">
    <location>
        <begin position="939"/>
        <end position="958"/>
    </location>
</feature>
<feature type="region of interest" description="Disordered" evidence="1">
    <location>
        <begin position="1208"/>
        <end position="1339"/>
    </location>
</feature>
<feature type="compositionally biased region" description="Basic and acidic residues" evidence="1">
    <location>
        <begin position="1071"/>
        <end position="1081"/>
    </location>
</feature>
<feature type="compositionally biased region" description="Low complexity" evidence="1">
    <location>
        <begin position="492"/>
        <end position="516"/>
    </location>
</feature>
<feature type="compositionally biased region" description="Polar residues" evidence="1">
    <location>
        <begin position="270"/>
        <end position="343"/>
    </location>
</feature>
<evidence type="ECO:0000256" key="1">
    <source>
        <dbReference type="SAM" id="MobiDB-lite"/>
    </source>
</evidence>
<feature type="compositionally biased region" description="Low complexity" evidence="1">
    <location>
        <begin position="475"/>
        <end position="484"/>
    </location>
</feature>
<feature type="compositionally biased region" description="Low complexity" evidence="1">
    <location>
        <begin position="1050"/>
        <end position="1060"/>
    </location>
</feature>
<organism evidence="2 3">
    <name type="scientific">Aaosphaeria arxii CBS 175.79</name>
    <dbReference type="NCBI Taxonomy" id="1450172"/>
    <lineage>
        <taxon>Eukaryota</taxon>
        <taxon>Fungi</taxon>
        <taxon>Dikarya</taxon>
        <taxon>Ascomycota</taxon>
        <taxon>Pezizomycotina</taxon>
        <taxon>Dothideomycetes</taxon>
        <taxon>Pleosporomycetidae</taxon>
        <taxon>Pleosporales</taxon>
        <taxon>Pleosporales incertae sedis</taxon>
        <taxon>Aaosphaeria</taxon>
    </lineage>
</organism>
<feature type="compositionally biased region" description="Low complexity" evidence="1">
    <location>
        <begin position="256"/>
        <end position="269"/>
    </location>
</feature>
<feature type="region of interest" description="Disordered" evidence="1">
    <location>
        <begin position="860"/>
        <end position="1179"/>
    </location>
</feature>
<proteinExistence type="predicted"/>
<feature type="compositionally biased region" description="Low complexity" evidence="1">
    <location>
        <begin position="450"/>
        <end position="460"/>
    </location>
</feature>
<feature type="region of interest" description="Disordered" evidence="1">
    <location>
        <begin position="747"/>
        <end position="839"/>
    </location>
</feature>
<feature type="compositionally biased region" description="Low complexity" evidence="1">
    <location>
        <begin position="1103"/>
        <end position="1115"/>
    </location>
</feature>
<feature type="compositionally biased region" description="Polar residues" evidence="1">
    <location>
        <begin position="521"/>
        <end position="544"/>
    </location>
</feature>
<feature type="region of interest" description="Disordered" evidence="1">
    <location>
        <begin position="37"/>
        <end position="71"/>
    </location>
</feature>
<feature type="compositionally biased region" description="Pro residues" evidence="1">
    <location>
        <begin position="349"/>
        <end position="358"/>
    </location>
</feature>
<dbReference type="GeneID" id="54290381"/>
<feature type="compositionally biased region" description="Polar residues" evidence="1">
    <location>
        <begin position="776"/>
        <end position="789"/>
    </location>
</feature>
<dbReference type="RefSeq" id="XP_033388572.1">
    <property type="nucleotide sequence ID" value="XM_033532984.1"/>
</dbReference>
<evidence type="ECO:0000313" key="3">
    <source>
        <dbReference type="Proteomes" id="UP000799778"/>
    </source>
</evidence>
<feature type="compositionally biased region" description="Low complexity" evidence="1">
    <location>
        <begin position="1380"/>
        <end position="1405"/>
    </location>
</feature>
<accession>A0A6A5Y4U6</accession>
<feature type="compositionally biased region" description="Polar residues" evidence="1">
    <location>
        <begin position="1322"/>
        <end position="1331"/>
    </location>
</feature>
<sequence length="1430" mass="154280">MIVNWAEGLKEIDQVDWDAWMVFPECPAESVFEAELEVGSSKSAAERASALKPTDGTVENPIPIGPLSERNVAPEKNISAGLPLPSNQPHSEAVPVEQTIAAPVSPPASTPPPSQFASEAYLDKFDLPAGAAEARRINDHESIARSFCAQQLDNNIQDQNALRERIYCIQQQVNNVRMQHGKDSPTTARWEEKARRSFAQLTPENNPLSPDECLSVLSFDTDPQWPAFMSGDENEAQNGKDNNGFACGNTPPTPPFSTWFTTPTPLTYPQGSTQTQDSEVQSAFNERARQSGNGQNRNTHETTPPFSTTLTASNSLLNPENSTQAKVSKTQSSLNARTQQRLTAANPPISSPSIPPYPRLENVNPPFVYVDPRLSQIDPDEPEASAPRKTVSFADEPVASPPRPKQQQRRTNNRNRKKAAEPQNVPQGGPPQESSQEPPQKPPQGPPQELPQLPAQEPSQRPAPTRNNPPPEFPAGPAARRAAATQQVENPLSSQQAQHSLSAQQVARQVHQAQNALGIQRSPSAQSGNQAQHLPSAQNGHQVQHALSAQNGPQMQQSLSYQNGYRSMLPPPVPSSHSPSQANPQPSFPPCPSNNDQWPIQQSHYSYIPSGFQQQPGNPEQRAQAAIDSLRHMNGYGGGPTRSPHFANVAHRSYPAVPAQQPMPYQHMRPIGSAAADPRFAGSYNANKLHVGHPARMMPELPPGPVDALNVLAINRNLGVSFGQAGQPANTGLDAVRNLVQGLGQGEQVSMGVSPGQDVNRNLGQNPGDLKEPVEATSNWHHINRNPGQDLSAAKEPAKAASDVQNAASPRSQEKETTTANAEITESKQPVPDSNVSSVKLPVTEPAPLENNSAIRSVQDLEAQPTRVPSEQDGSDQDSRDAKAQASPASSETMRGEQDSNDVQARATPALSDKDNTKTVEQGGQEMTQNIPSELLLNTILQPNGITQNNPSSGSELTDLSDKDFSPVKAEFPVRQDNLQESRGEPLQTTEPALRVQKPRVSTGRASKTRDSTEEKLVQVTTPPPPMFPEVVTQANSQGTENLKRRRNARTNTAASASNRKSPDGDFQIGKVDDSSSDREKPARKRTKSTAGRLSGRRGGGTTSRLSGRKSSLGTTAASSANGDTTPRSTRGRRSGGMAQALSSSLKKKKPGRKRSSMDGATDNDTHNGNKNDGRKSSKEILDEVRYYSDSSISSCITVAKDYPEGFFISDREPQLPTPPPVKRSNKKYTQSSSKAKRNQDEQTASKGNKTAPKIAKRDLTPTDLQPRYGRRTTRSETKNPSDAGSVDSEDAKTAAGTSHAAPATSGTHRTSIFTHTERITKSQAKNTSCNADQDKKAEKAEAEVKFAVQEEASVATVATPINRRADRVSSLATAAVRRRTSSVVTAAASRTTTSPPTATANANTELDPRGRTRASVKANDKRSCLRSRK</sequence>
<feature type="compositionally biased region" description="Polar residues" evidence="1">
    <location>
        <begin position="818"/>
        <end position="838"/>
    </location>
</feature>
<feature type="compositionally biased region" description="Polar residues" evidence="1">
    <location>
        <begin position="919"/>
        <end position="932"/>
    </location>
</feature>
<feature type="compositionally biased region" description="Polar residues" evidence="1">
    <location>
        <begin position="1305"/>
        <end position="1315"/>
    </location>
</feature>
<feature type="region of interest" description="Disordered" evidence="1">
    <location>
        <begin position="1380"/>
        <end position="1430"/>
    </location>
</feature>
<feature type="compositionally biased region" description="Basic residues" evidence="1">
    <location>
        <begin position="1146"/>
        <end position="1155"/>
    </location>
</feature>
<feature type="compositionally biased region" description="Basic residues" evidence="1">
    <location>
        <begin position="406"/>
        <end position="417"/>
    </location>
</feature>
<feature type="compositionally biased region" description="Pro residues" evidence="1">
    <location>
        <begin position="439"/>
        <end position="449"/>
    </location>
</feature>